<reference evidence="1 2" key="1">
    <citation type="journal article" date="2019" name="Appl. Microbiol. Biotechnol.">
        <title>Uncovering carbohydrate metabolism through a genotype-phenotype association study of 56 lactic acid bacteria genomes.</title>
        <authorList>
            <person name="Buron-Moles G."/>
            <person name="Chailyan A."/>
            <person name="Dolejs I."/>
            <person name="Forster J."/>
            <person name="Miks M.H."/>
        </authorList>
    </citation>
    <scope>NUCLEOTIDE SEQUENCE [LARGE SCALE GENOMIC DNA]</scope>
    <source>
        <strain evidence="1 2">ATCC 700006</strain>
    </source>
</reference>
<dbReference type="Proteomes" id="UP000295681">
    <property type="component" value="Unassembled WGS sequence"/>
</dbReference>
<proteinExistence type="predicted"/>
<evidence type="ECO:0000313" key="1">
    <source>
        <dbReference type="EMBL" id="TDG69467.1"/>
    </source>
</evidence>
<organism evidence="1 2">
    <name type="scientific">Leuconostoc fallax</name>
    <dbReference type="NCBI Taxonomy" id="1251"/>
    <lineage>
        <taxon>Bacteria</taxon>
        <taxon>Bacillati</taxon>
        <taxon>Bacillota</taxon>
        <taxon>Bacilli</taxon>
        <taxon>Lactobacillales</taxon>
        <taxon>Lactobacillaceae</taxon>
        <taxon>Leuconostoc</taxon>
    </lineage>
</organism>
<comment type="caution">
    <text evidence="1">The sequence shown here is derived from an EMBL/GenBank/DDBJ whole genome shotgun (WGS) entry which is preliminary data.</text>
</comment>
<name>A0A4R5NB67_9LACO</name>
<dbReference type="EMBL" id="PUFI01000005">
    <property type="protein sequence ID" value="TDG69467.1"/>
    <property type="molecule type" value="Genomic_DNA"/>
</dbReference>
<evidence type="ECO:0000313" key="2">
    <source>
        <dbReference type="Proteomes" id="UP000295681"/>
    </source>
</evidence>
<gene>
    <name evidence="1" type="ORF">C5L23_000929</name>
</gene>
<protein>
    <recommendedName>
        <fullName evidence="3">Thiamine-binding protein domain-containing protein</fullName>
    </recommendedName>
</protein>
<dbReference type="AlphaFoldDB" id="A0A4R5NB67"/>
<sequence length="54" mass="6239">MEIRVITAMTVSGFEKKVNEYIEELRQQGIRDIDIQYGPINSVHSAMIVIKDQM</sequence>
<accession>A0A4R5NB67</accession>
<keyword evidence="2" id="KW-1185">Reference proteome</keyword>
<evidence type="ECO:0008006" key="3">
    <source>
        <dbReference type="Google" id="ProtNLM"/>
    </source>
</evidence>